<dbReference type="GO" id="GO:0008408">
    <property type="term" value="F:3'-5' exonuclease activity"/>
    <property type="evidence" value="ECO:0007669"/>
    <property type="project" value="InterPro"/>
</dbReference>
<dbReference type="EMBL" id="JAFIQS010000019">
    <property type="protein sequence ID" value="KAG5162313.1"/>
    <property type="molecule type" value="Genomic_DNA"/>
</dbReference>
<feature type="region of interest" description="Disordered" evidence="1">
    <location>
        <begin position="1190"/>
        <end position="1229"/>
    </location>
</feature>
<name>A0A8H7XMC8_PSICU</name>
<dbReference type="Pfam" id="PF17667">
    <property type="entry name" value="Pkinase_fungal"/>
    <property type="match status" value="1"/>
</dbReference>
<dbReference type="GO" id="GO:0006139">
    <property type="term" value="P:nucleobase-containing compound metabolic process"/>
    <property type="evidence" value="ECO:0007669"/>
    <property type="project" value="InterPro"/>
</dbReference>
<dbReference type="InterPro" id="IPR036397">
    <property type="entry name" value="RNaseH_sf"/>
</dbReference>
<dbReference type="PANTHER" id="PTHR38248:SF2">
    <property type="entry name" value="FUNK1 11"/>
    <property type="match status" value="1"/>
</dbReference>
<dbReference type="InterPro" id="IPR008266">
    <property type="entry name" value="Tyr_kinase_AS"/>
</dbReference>
<reference evidence="4" key="1">
    <citation type="submission" date="2021-02" db="EMBL/GenBank/DDBJ databases">
        <title>Psilocybe cubensis genome.</title>
        <authorList>
            <person name="Mckernan K.J."/>
            <person name="Crawford S."/>
            <person name="Trippe A."/>
            <person name="Kane L.T."/>
            <person name="Mclaughlin S."/>
        </authorList>
    </citation>
    <scope>NUCLEOTIDE SEQUENCE [LARGE SCALE GENOMIC DNA]</scope>
    <source>
        <strain evidence="4">MGC-MH-2018</strain>
    </source>
</reference>
<dbReference type="InterPro" id="IPR011009">
    <property type="entry name" value="Kinase-like_dom_sf"/>
</dbReference>
<evidence type="ECO:0000259" key="3">
    <source>
        <dbReference type="Pfam" id="PF17667"/>
    </source>
</evidence>
<feature type="region of interest" description="Disordered" evidence="1">
    <location>
        <begin position="919"/>
        <end position="961"/>
    </location>
</feature>
<dbReference type="CDD" id="cd06141">
    <property type="entry name" value="WRN_exo"/>
    <property type="match status" value="1"/>
</dbReference>
<dbReference type="GO" id="GO:0003676">
    <property type="term" value="F:nucleic acid binding"/>
    <property type="evidence" value="ECO:0007669"/>
    <property type="project" value="InterPro"/>
</dbReference>
<feature type="compositionally biased region" description="Basic and acidic residues" evidence="1">
    <location>
        <begin position="1206"/>
        <end position="1229"/>
    </location>
</feature>
<protein>
    <submittedName>
        <fullName evidence="4">Uncharacterized protein</fullName>
    </submittedName>
</protein>
<dbReference type="Gene3D" id="3.30.420.10">
    <property type="entry name" value="Ribonuclease H-like superfamily/Ribonuclease H"/>
    <property type="match status" value="1"/>
</dbReference>
<dbReference type="GO" id="GO:0004672">
    <property type="term" value="F:protein kinase activity"/>
    <property type="evidence" value="ECO:0007669"/>
    <property type="project" value="InterPro"/>
</dbReference>
<dbReference type="Gene3D" id="1.10.510.10">
    <property type="entry name" value="Transferase(Phosphotransferase) domain 1"/>
    <property type="match status" value="1"/>
</dbReference>
<evidence type="ECO:0000313" key="4">
    <source>
        <dbReference type="EMBL" id="KAG5162313.1"/>
    </source>
</evidence>
<dbReference type="Pfam" id="PF01612">
    <property type="entry name" value="DNA_pol_A_exo1"/>
    <property type="match status" value="1"/>
</dbReference>
<dbReference type="InterPro" id="IPR040976">
    <property type="entry name" value="Pkinase_fungal"/>
</dbReference>
<feature type="domain" description="3'-5' exonuclease" evidence="2">
    <location>
        <begin position="148"/>
        <end position="310"/>
    </location>
</feature>
<sequence>MLGGEILALDHSHKVTKHVAKVNGEAVFTALLTVTNEKGEIRSCNLVATKSHSQYQLALQGIQESLKTYGLPLPKLVFTDNMSDKQFLEDCFPSLRESVVPIEKYSNLDAFDIPTSSVSIFVKNTASSIDAAMDAIMDDLDPNDPNSKIVIGFDSEWNVEVSSNGHVLNRGQTAIIQIAYKDQVYILQVGDMLAGGILPSQLKLLLANPKVIKAGRLISADLKHLQSSCQSSQPFVGDLDLASFAKDRMVVSSAKCSLADLCAKVLGKCLKKNVPERISNAWQNEVLTAEQLKYAACDAYACLCIYEKLSSLDVPQPLPSNIYPGIPVLVYSTDRTVIARGKISAHFNNRLYDGINVTKTRTVVDIEDVLVPGAIITSHRKQTLLSFGSPPFSLFSSMDSDSAQDSVVPTLSESALDALEMDGSMLDVNSLHNDSDSLTPTIGEMVMGLQSIEEPSIGGNSEPSIERLSHDIDQESASIGEQIFSQYPKSWDSTICSRVIKDIFHVFNMFHIVSNHGLRIEFARQLRDAIFIPDANDRANINAWGAKQTPPVTFEQLRSSRPKWLWRRCKRIIPSADILYDLLKKVFQTFGPLKDATTGVALFNFSTWKTCGHVLDLARCGFLSDPPGIPLYVEVCVDSKAPGLTIYRCLRGTNMTEGGVHTHLRSHLPTSGASVEHVHSCISDFVLRHNLIVGTFNSTGQRYRGHFSIWLTNSIQERLEYLRDVLINPLELTGWVNGNLYMQTSEVLGILPIPLEIRTSAGMTEYTPSLDRRQKHAFLAQMQKTRKPILPVHNPDEKQLFRHLMQKNPEYNSVSSGPIWKEAVKVWNHYADTEPTISYKLIEQLKSYYSKWKTLVNSKETLTMTYDTRRPLALELTDPTRSSTAPRVPQTSLQPARISSGLLPTSVSLGNFFNLPQHSLQNDQHSSTVRTNIQSQSRTLSNPPTRPNFNVSASRSTNEAQTHLSIGIPGRPAYEIGLDLQNWAQREALAQQRTPVNLFVGDKLLFTGDDMARTTTTPDDADSNHILKNVSVLDFVQRVWGVETEQCHMILNKEFKPSLCSLRQYQKALDRRSDAGIQSWPELRQLFREMATVLIKDVCDILSIDHKEVKTRFLDGYETRDTAKDGKPDLLNVYIPVGKATAGALSPKLEDSDLAEGTSIPEWSEVRAFIEFKQSQISSLEEGEVSSICSSEDSDESQLSTTSHSETTHDSEIAGDKRSKSSDLSMENRDAKKRCSSEIIPKYELQLADYAQKCLATGYRHYVTGIFIDGFEFWLWYYDRSGAMRCVGHNFSERLGMANLALALFAPSQSDMKHAGFDPFLYAIRGDPDLPVKSSEISLLIRPAVDLMGQCYKFTKGCGEKHLFFIKKIICLPKAIHGRGTVAVIARHSLSGQKFSDNLYALKLSWQQITRRHEGDIIKHLRNVLLDWRDHLPGPVFHTTVSAAELSMPRQAVRKSGSPSNYPSTEERDTLHVIATSRCKPLWQAKDVEEFKQAFLDCVECHYHAYKTGRVLHRDISEKNLMIYQPEKTDKSFLQDGSHTTESTLENDDEPRARGILNDFDMAAMLGPDDKPISTCPGEPHNIGTLTFMARDLLTSPTLRRFYQEIHPTLPDFHLYRHDLESFFYVLIWAATRYDLAAGKKRSLPENSPLLDWCHGTLGKGYSIKIPTKSMMLSLKQGIRPEWKGVWIDWIEPLYFLFQEGYRCCHNARTNDDAAGYITGHGNLTFEKFMDTIKVVPRNFGPKE</sequence>
<comment type="caution">
    <text evidence="4">The sequence shown here is derived from an EMBL/GenBank/DDBJ whole genome shotgun (WGS) entry which is preliminary data.</text>
</comment>
<feature type="region of interest" description="Disordered" evidence="1">
    <location>
        <begin position="1450"/>
        <end position="1469"/>
    </location>
</feature>
<dbReference type="InterPro" id="IPR012337">
    <property type="entry name" value="RNaseH-like_sf"/>
</dbReference>
<dbReference type="PANTHER" id="PTHR38248">
    <property type="entry name" value="FUNK1 6"/>
    <property type="match status" value="1"/>
</dbReference>
<dbReference type="SUPFAM" id="SSF53098">
    <property type="entry name" value="Ribonuclease H-like"/>
    <property type="match status" value="1"/>
</dbReference>
<evidence type="ECO:0000256" key="1">
    <source>
        <dbReference type="SAM" id="MobiDB-lite"/>
    </source>
</evidence>
<accession>A0A8H7XMC8</accession>
<feature type="domain" description="Fungal-type protein kinase" evidence="3">
    <location>
        <begin position="1232"/>
        <end position="1630"/>
    </location>
</feature>
<dbReference type="InterPro" id="IPR002562">
    <property type="entry name" value="3'-5'_exonuclease_dom"/>
</dbReference>
<evidence type="ECO:0000259" key="2">
    <source>
        <dbReference type="Pfam" id="PF01612"/>
    </source>
</evidence>
<organism evidence="4">
    <name type="scientific">Psilocybe cubensis</name>
    <name type="common">Psychedelic mushroom</name>
    <name type="synonym">Stropharia cubensis</name>
    <dbReference type="NCBI Taxonomy" id="181762"/>
    <lineage>
        <taxon>Eukaryota</taxon>
        <taxon>Fungi</taxon>
        <taxon>Dikarya</taxon>
        <taxon>Basidiomycota</taxon>
        <taxon>Agaricomycotina</taxon>
        <taxon>Agaricomycetes</taxon>
        <taxon>Agaricomycetidae</taxon>
        <taxon>Agaricales</taxon>
        <taxon>Agaricineae</taxon>
        <taxon>Strophariaceae</taxon>
        <taxon>Psilocybe</taxon>
    </lineage>
</organism>
<dbReference type="SUPFAM" id="SSF56112">
    <property type="entry name" value="Protein kinase-like (PK-like)"/>
    <property type="match status" value="1"/>
</dbReference>
<dbReference type="PROSITE" id="PS00109">
    <property type="entry name" value="PROTEIN_KINASE_TYR"/>
    <property type="match status" value="1"/>
</dbReference>
<proteinExistence type="predicted"/>
<gene>
    <name evidence="4" type="ORF">JR316_012636</name>
</gene>